<dbReference type="RefSeq" id="WP_302930169.1">
    <property type="nucleotide sequence ID" value="NZ_JAJEPW010000098.1"/>
</dbReference>
<gene>
    <name evidence="2" type="ORF">LKD37_16375</name>
</gene>
<keyword evidence="3" id="KW-1185">Reference proteome</keyword>
<keyword evidence="1" id="KW-1133">Transmembrane helix</keyword>
<reference evidence="2" key="1">
    <citation type="submission" date="2021-10" db="EMBL/GenBank/DDBJ databases">
        <title>Anaerobic single-cell dispensing facilitates the cultivation of human gut bacteria.</title>
        <authorList>
            <person name="Afrizal A."/>
        </authorList>
    </citation>
    <scope>NUCLEOTIDE SEQUENCE</scope>
    <source>
        <strain evidence="2">CLA-AA-H272</strain>
    </source>
</reference>
<feature type="transmembrane region" description="Helical" evidence="1">
    <location>
        <begin position="20"/>
        <end position="44"/>
    </location>
</feature>
<evidence type="ECO:0000256" key="1">
    <source>
        <dbReference type="SAM" id="Phobius"/>
    </source>
</evidence>
<accession>A0AAE3AJ81</accession>
<dbReference type="AlphaFoldDB" id="A0AAE3AJ81"/>
<name>A0AAE3AJ81_9FIRM</name>
<keyword evidence="1" id="KW-0812">Transmembrane</keyword>
<protein>
    <submittedName>
        <fullName evidence="2">Uncharacterized protein</fullName>
    </submittedName>
</protein>
<organism evidence="2 3">
    <name type="scientific">Brotocaccenecus cirricatena</name>
    <dbReference type="NCBI Taxonomy" id="3064195"/>
    <lineage>
        <taxon>Bacteria</taxon>
        <taxon>Bacillati</taxon>
        <taxon>Bacillota</taxon>
        <taxon>Clostridia</taxon>
        <taxon>Eubacteriales</taxon>
        <taxon>Oscillospiraceae</taxon>
        <taxon>Brotocaccenecus</taxon>
    </lineage>
</organism>
<dbReference type="EMBL" id="JAJEPW010000098">
    <property type="protein sequence ID" value="MCC2131051.1"/>
    <property type="molecule type" value="Genomic_DNA"/>
</dbReference>
<evidence type="ECO:0000313" key="3">
    <source>
        <dbReference type="Proteomes" id="UP001199319"/>
    </source>
</evidence>
<evidence type="ECO:0000313" key="2">
    <source>
        <dbReference type="EMBL" id="MCC2131051.1"/>
    </source>
</evidence>
<sequence length="154" mass="17267">MDIHSQAEELNKKHRRKRTWYKILSVPICLVVFVTTYALILPAITMESTPDTYCGIAEHVHTDDCYELPGTPAHKEIQCTAGADLGQGEYIIHKHDSFCFDDSGELLCALAEQDEHVHTDACYTITKTTSATTLTTCGSASRSRRLPRKRPISR</sequence>
<comment type="caution">
    <text evidence="2">The sequence shown here is derived from an EMBL/GenBank/DDBJ whole genome shotgun (WGS) entry which is preliminary data.</text>
</comment>
<proteinExistence type="predicted"/>
<dbReference type="Proteomes" id="UP001199319">
    <property type="component" value="Unassembled WGS sequence"/>
</dbReference>
<keyword evidence="1" id="KW-0472">Membrane</keyword>